<name>A0A1C4H0B3_9BIFI</name>
<keyword evidence="1" id="KW-1133">Transmembrane helix</keyword>
<keyword evidence="3" id="KW-1185">Reference proteome</keyword>
<organism evidence="2 3">
    <name type="scientific">Bifidobacterium commune</name>
    <dbReference type="NCBI Taxonomy" id="1505727"/>
    <lineage>
        <taxon>Bacteria</taxon>
        <taxon>Bacillati</taxon>
        <taxon>Actinomycetota</taxon>
        <taxon>Actinomycetes</taxon>
        <taxon>Bifidobacteriales</taxon>
        <taxon>Bifidobacteriaceae</taxon>
        <taxon>Bifidobacterium</taxon>
    </lineage>
</organism>
<keyword evidence="1" id="KW-0812">Transmembrane</keyword>
<dbReference type="AlphaFoldDB" id="A0A1C4H0B3"/>
<dbReference type="STRING" id="1505727.GA0061077_0227"/>
<keyword evidence="1" id="KW-0472">Membrane</keyword>
<sequence>MPKAGMNFLKRGTTHVAFRNAVVAILAIAAACTPMLPYSIVRDAESRGGGGNS</sequence>
<evidence type="ECO:0000313" key="2">
    <source>
        <dbReference type="EMBL" id="SCC78364.1"/>
    </source>
</evidence>
<protein>
    <submittedName>
        <fullName evidence="2">Uncharacterized protein</fullName>
    </submittedName>
</protein>
<proteinExistence type="predicted"/>
<feature type="transmembrane region" description="Helical" evidence="1">
    <location>
        <begin position="21"/>
        <end position="40"/>
    </location>
</feature>
<dbReference type="PROSITE" id="PS51257">
    <property type="entry name" value="PROKAR_LIPOPROTEIN"/>
    <property type="match status" value="1"/>
</dbReference>
<accession>A0A1C4H0B3</accession>
<gene>
    <name evidence="2" type="ORF">GA0061077_0227</name>
</gene>
<dbReference type="Proteomes" id="UP000242610">
    <property type="component" value="Unassembled WGS sequence"/>
</dbReference>
<dbReference type="EMBL" id="FMBL01000001">
    <property type="protein sequence ID" value="SCC78364.1"/>
    <property type="molecule type" value="Genomic_DNA"/>
</dbReference>
<evidence type="ECO:0000313" key="3">
    <source>
        <dbReference type="Proteomes" id="UP000242610"/>
    </source>
</evidence>
<reference evidence="3" key="1">
    <citation type="submission" date="2016-08" db="EMBL/GenBank/DDBJ databases">
        <authorList>
            <person name="Varghese N."/>
            <person name="Submissions Spin"/>
        </authorList>
    </citation>
    <scope>NUCLEOTIDE SEQUENCE [LARGE SCALE GENOMIC DNA]</scope>
    <source>
        <strain evidence="3">R-52791</strain>
    </source>
</reference>
<evidence type="ECO:0000256" key="1">
    <source>
        <dbReference type="SAM" id="Phobius"/>
    </source>
</evidence>